<evidence type="ECO:0000313" key="2">
    <source>
        <dbReference type="EMBL" id="RKH43344.1"/>
    </source>
</evidence>
<dbReference type="AlphaFoldDB" id="A0A3A8NV43"/>
<evidence type="ECO:0000256" key="1">
    <source>
        <dbReference type="SAM" id="MobiDB-lite"/>
    </source>
</evidence>
<feature type="region of interest" description="Disordered" evidence="1">
    <location>
        <begin position="1"/>
        <end position="28"/>
    </location>
</feature>
<dbReference type="CDD" id="cd08168">
    <property type="entry name" value="Cytochrom_C3"/>
    <property type="match status" value="1"/>
</dbReference>
<keyword evidence="3" id="KW-1185">Reference proteome</keyword>
<feature type="region of interest" description="Disordered" evidence="1">
    <location>
        <begin position="54"/>
        <end position="91"/>
    </location>
</feature>
<dbReference type="InterPro" id="IPR036280">
    <property type="entry name" value="Multihaem_cyt_sf"/>
</dbReference>
<reference evidence="3" key="1">
    <citation type="submission" date="2018-09" db="EMBL/GenBank/DDBJ databases">
        <authorList>
            <person name="Livingstone P.G."/>
            <person name="Whitworth D.E."/>
        </authorList>
    </citation>
    <scope>NUCLEOTIDE SEQUENCE [LARGE SCALE GENOMIC DNA]</scope>
    <source>
        <strain evidence="3">CA040B</strain>
    </source>
</reference>
<gene>
    <name evidence="2" type="ORF">D7X12_13435</name>
</gene>
<protein>
    <submittedName>
        <fullName evidence="2">Cytochrome C</fullName>
    </submittedName>
</protein>
<feature type="compositionally biased region" description="Polar residues" evidence="1">
    <location>
        <begin position="62"/>
        <end position="75"/>
    </location>
</feature>
<dbReference type="Proteomes" id="UP000273405">
    <property type="component" value="Unassembled WGS sequence"/>
</dbReference>
<dbReference type="Gene3D" id="3.90.10.10">
    <property type="entry name" value="Cytochrome C3"/>
    <property type="match status" value="1"/>
</dbReference>
<feature type="compositionally biased region" description="Polar residues" evidence="1">
    <location>
        <begin position="1"/>
        <end position="12"/>
    </location>
</feature>
<dbReference type="SUPFAM" id="SSF48695">
    <property type="entry name" value="Multiheme cytochromes"/>
    <property type="match status" value="1"/>
</dbReference>
<dbReference type="OrthoDB" id="5480788at2"/>
<dbReference type="EMBL" id="RAWG01000068">
    <property type="protein sequence ID" value="RKH43344.1"/>
    <property type="molecule type" value="Genomic_DNA"/>
</dbReference>
<name>A0A3A8NV43_9BACT</name>
<sequence length="634" mass="68979">MEASAITRTRSTPMGAVGTFQARSARTTSRSASAVPMALLAGLSGLALACGGPEDALDPQAPASQDALSTQSQALSDERRPGGHGNPGNRAVGLALEVENGEGVPLKVKAGQTFYVNQIDLRAFINTTVDQGVSGLRKNSDFAALGWGGLRKADEEFVGLSNPDGTFTRRSFYRDAAWMKVPSVFTVEPVDARGVLTGTPVLLHVGSDNKRRAERDDFFIRRMRAIQWTRDCVSLTDCTGAKAFEEEALVELRNAYDHAKQQTFSFRPNTRGLRLRWSLRPFAPYFIPVTQEASPAFGYGFGIDIKALTAARQDGTYAPGTDVTFQLTLKDGQGQRLHPAGSLPTYNEVAPPGAPGHESGIQYYRAFFDATTTYYRRKHRERMMMTQLIGPAQDIQPIRSIVDLEAFLDDSQDVQTIATPARDGVYAQFMTFPPANKLFGGAFFPTEGRWDAPVSDTWTYSLPADAKPGTYLVTAKARRVFLGEDVPASRTIEIQVGTPTHTEAKLTTGPCTSCHSKGGELSQVAHANDNRAACATCHAPLGFELEGPIFVRTHFIHSRSNRFDAPLEKCTSCHLEKETTQRTSKAACLSCHKSYPDSHVAKFGPIESMYVGGGRESFQQCTGSCHKTHPGSGF</sequence>
<evidence type="ECO:0000313" key="3">
    <source>
        <dbReference type="Proteomes" id="UP000273405"/>
    </source>
</evidence>
<organism evidence="2 3">
    <name type="scientific">Corallococcus sicarius</name>
    <dbReference type="NCBI Taxonomy" id="2316726"/>
    <lineage>
        <taxon>Bacteria</taxon>
        <taxon>Pseudomonadati</taxon>
        <taxon>Myxococcota</taxon>
        <taxon>Myxococcia</taxon>
        <taxon>Myxococcales</taxon>
        <taxon>Cystobacterineae</taxon>
        <taxon>Myxococcaceae</taxon>
        <taxon>Corallococcus</taxon>
    </lineage>
</organism>
<accession>A0A3A8NV43</accession>
<proteinExistence type="predicted"/>
<comment type="caution">
    <text evidence="2">The sequence shown here is derived from an EMBL/GenBank/DDBJ whole genome shotgun (WGS) entry which is preliminary data.</text>
</comment>